<reference evidence="3 4" key="1">
    <citation type="submission" date="2018-05" db="EMBL/GenBank/DDBJ databases">
        <title>Klebsiella quasipneumonaiae provides a window into carbapenemase gene transfer, plasmid rearrangements and nosocomial acquisition from the hospital environment.</title>
        <authorList>
            <person name="Mathers A.J."/>
            <person name="Vegesana K."/>
            <person name="Stoesser N."/>
            <person name="Crook D."/>
            <person name="Vaughan A."/>
            <person name="Barry K."/>
            <person name="Parikh H."/>
            <person name="Sebra R."/>
            <person name="Kotay S."/>
            <person name="Walker A.S."/>
            <person name="Sheppard A.E."/>
        </authorList>
    </citation>
    <scope>NUCLEOTIDE SEQUENCE [LARGE SCALE GENOMIC DNA]</scope>
    <source>
        <strain evidence="1 4">CAV1947</strain>
        <strain evidence="2 3">CAV2018</strain>
    </source>
</reference>
<evidence type="ECO:0000313" key="3">
    <source>
        <dbReference type="Proteomes" id="UP000245649"/>
    </source>
</evidence>
<name>A0AAI8IZ81_9ENTR</name>
<dbReference type="AlphaFoldDB" id="A0AAI8IZ81"/>
<organism evidence="2 3">
    <name type="scientific">Klebsiella quasipneumoniae</name>
    <dbReference type="NCBI Taxonomy" id="1463165"/>
    <lineage>
        <taxon>Bacteria</taxon>
        <taxon>Pseudomonadati</taxon>
        <taxon>Pseudomonadota</taxon>
        <taxon>Gammaproteobacteria</taxon>
        <taxon>Enterobacterales</taxon>
        <taxon>Enterobacteriaceae</taxon>
        <taxon>Klebsiella/Raoultella group</taxon>
        <taxon>Klebsiella</taxon>
        <taxon>Klebsiella pneumoniae complex</taxon>
    </lineage>
</organism>
<evidence type="ECO:0000313" key="4">
    <source>
        <dbReference type="Proteomes" id="UP000245760"/>
    </source>
</evidence>
<evidence type="ECO:0000313" key="2">
    <source>
        <dbReference type="EMBL" id="AWL65022.1"/>
    </source>
</evidence>
<dbReference type="Proteomes" id="UP000245649">
    <property type="component" value="Chromosome"/>
</dbReference>
<accession>A0AAI8IZ81</accession>
<dbReference type="EMBL" id="CP029443">
    <property type="protein sequence ID" value="AWL55590.1"/>
    <property type="molecule type" value="Genomic_DNA"/>
</dbReference>
<sequence length="44" mass="5145">MVKLHFPYKFRESESLKSFLANAIKGGEKADKNVNHYKPKFFAK</sequence>
<keyword evidence="4" id="KW-1185">Reference proteome</keyword>
<proteinExistence type="predicted"/>
<protein>
    <submittedName>
        <fullName evidence="2">Aldo/keto reductase</fullName>
    </submittedName>
</protein>
<evidence type="ECO:0000313" key="1">
    <source>
        <dbReference type="EMBL" id="AWL55590.1"/>
    </source>
</evidence>
<gene>
    <name evidence="2" type="ORF">DKC00_26350</name>
    <name evidence="1" type="ORF">DKC11_06835</name>
</gene>
<dbReference type="Proteomes" id="UP000245760">
    <property type="component" value="Chromosome"/>
</dbReference>
<dbReference type="EMBL" id="CP029432">
    <property type="protein sequence ID" value="AWL65022.1"/>
    <property type="molecule type" value="Genomic_DNA"/>
</dbReference>